<dbReference type="OrthoDB" id="6638359at2"/>
<dbReference type="EMBL" id="BEXT01000001">
    <property type="protein sequence ID" value="GBC59180.1"/>
    <property type="molecule type" value="Genomic_DNA"/>
</dbReference>
<keyword evidence="1" id="KW-0812">Transmembrane</keyword>
<dbReference type="AlphaFoldDB" id="A0A401FQE9"/>
<feature type="transmembrane region" description="Helical" evidence="1">
    <location>
        <begin position="109"/>
        <end position="129"/>
    </location>
</feature>
<evidence type="ECO:0000313" key="2">
    <source>
        <dbReference type="EMBL" id="GBC59180.1"/>
    </source>
</evidence>
<keyword evidence="3" id="KW-1185">Reference proteome</keyword>
<reference evidence="3" key="1">
    <citation type="submission" date="2017-11" db="EMBL/GenBank/DDBJ databases">
        <authorList>
            <person name="Watanabe M."/>
            <person name="Kojima H."/>
        </authorList>
    </citation>
    <scope>NUCLEOTIDE SEQUENCE [LARGE SCALE GENOMIC DNA]</scope>
    <source>
        <strain evidence="3">Tokyo 01</strain>
    </source>
</reference>
<sequence>MASIHCKCGFIKNNIHDDHIGKRAKCPKCKAVVLVEKDKTVMPESVPTKDKKIKLVKKCPKCGSQKILSGTCSNCGVIVTKYLNGKKKKEHQNFIDKQIRNDIGKPPYFLEYCGWGLTIICIIGLIIGITSLKDCSMDGIFVILISILLLIIFLPPMNLILQQKFKKIYIIIRYLPLASVFIFLIAFFGYFNYQNNKYKKIDSHYQPDSSKSSSNEKTSWYKGGTLHQSTVDEWNNASYENKLATAADWANSVPRIETKVKVNGNMDTLKPFAKELLECVDNAATDKDFGSMRVSELASGCIVLMGW</sequence>
<protein>
    <submittedName>
        <fullName evidence="2">Uncharacterized protein</fullName>
    </submittedName>
</protein>
<evidence type="ECO:0000313" key="3">
    <source>
        <dbReference type="Proteomes" id="UP000288096"/>
    </source>
</evidence>
<keyword evidence="1" id="KW-0472">Membrane</keyword>
<gene>
    <name evidence="2" type="ORF">DENIS_0116</name>
</gene>
<reference evidence="3" key="2">
    <citation type="submission" date="2019-01" db="EMBL/GenBank/DDBJ databases">
        <title>Genome sequence of Desulfonema ishimotonii strain Tokyo 01.</title>
        <authorList>
            <person name="Fukui M."/>
        </authorList>
    </citation>
    <scope>NUCLEOTIDE SEQUENCE [LARGE SCALE GENOMIC DNA]</scope>
    <source>
        <strain evidence="3">Tokyo 01</strain>
    </source>
</reference>
<feature type="transmembrane region" description="Helical" evidence="1">
    <location>
        <begin position="168"/>
        <end position="191"/>
    </location>
</feature>
<organism evidence="2 3">
    <name type="scientific">Desulfonema ishimotonii</name>
    <dbReference type="NCBI Taxonomy" id="45657"/>
    <lineage>
        <taxon>Bacteria</taxon>
        <taxon>Pseudomonadati</taxon>
        <taxon>Thermodesulfobacteriota</taxon>
        <taxon>Desulfobacteria</taxon>
        <taxon>Desulfobacterales</taxon>
        <taxon>Desulfococcaceae</taxon>
        <taxon>Desulfonema</taxon>
    </lineage>
</organism>
<dbReference type="Proteomes" id="UP000288096">
    <property type="component" value="Unassembled WGS sequence"/>
</dbReference>
<proteinExistence type="predicted"/>
<accession>A0A401FQE9</accession>
<evidence type="ECO:0000256" key="1">
    <source>
        <dbReference type="SAM" id="Phobius"/>
    </source>
</evidence>
<dbReference type="RefSeq" id="WP_124326712.1">
    <property type="nucleotide sequence ID" value="NZ_BEXT01000001.1"/>
</dbReference>
<feature type="transmembrane region" description="Helical" evidence="1">
    <location>
        <begin position="141"/>
        <end position="161"/>
    </location>
</feature>
<comment type="caution">
    <text evidence="2">The sequence shown here is derived from an EMBL/GenBank/DDBJ whole genome shotgun (WGS) entry which is preliminary data.</text>
</comment>
<keyword evidence="1" id="KW-1133">Transmembrane helix</keyword>
<name>A0A401FQE9_9BACT</name>